<name>A0A835C4W4_9POAL</name>
<comment type="caution">
    <text evidence="8">The sequence shown here is derived from an EMBL/GenBank/DDBJ whole genome shotgun (WGS) entry which is preliminary data.</text>
</comment>
<evidence type="ECO:0000256" key="4">
    <source>
        <dbReference type="ARBA" id="ARBA00023163"/>
    </source>
</evidence>
<gene>
    <name evidence="8" type="ORF">HU200_022775</name>
</gene>
<evidence type="ECO:0000256" key="3">
    <source>
        <dbReference type="ARBA" id="ARBA00023125"/>
    </source>
</evidence>
<evidence type="ECO:0000256" key="1">
    <source>
        <dbReference type="ARBA" id="ARBA00004123"/>
    </source>
</evidence>
<dbReference type="InterPro" id="IPR044837">
    <property type="entry name" value="REM16-like"/>
</dbReference>
<dbReference type="SUPFAM" id="SSF101936">
    <property type="entry name" value="DNA-binding pseudobarrel domain"/>
    <property type="match status" value="1"/>
</dbReference>
<dbReference type="AlphaFoldDB" id="A0A835C4W4"/>
<dbReference type="InterPro" id="IPR015300">
    <property type="entry name" value="DNA-bd_pseudobarrel_sf"/>
</dbReference>
<dbReference type="GO" id="GO:0003677">
    <property type="term" value="F:DNA binding"/>
    <property type="evidence" value="ECO:0007669"/>
    <property type="project" value="UniProtKB-KW"/>
</dbReference>
<sequence>MAVTSSVSGSSGEDIPSENESSESDDTQTPRGADYVISGRSHLSEEQKARVIALIQEIQPEITVYSITKEYAFAHFPHGNANVTLQIPGNIKKWHPIFYELGSRYATTVHLPARGQTVVLHCMRKVWKIKMVFQRSPQVVSKQRLAQFVSGNGLRVGDICLFELKKNEKQLVMKVHIIPREQL</sequence>
<dbReference type="OrthoDB" id="1666376at2759"/>
<dbReference type="EMBL" id="JACEFO010001677">
    <property type="protein sequence ID" value="KAF8722134.1"/>
    <property type="molecule type" value="Genomic_DNA"/>
</dbReference>
<reference evidence="8" key="1">
    <citation type="submission" date="2020-07" db="EMBL/GenBank/DDBJ databases">
        <title>Genome sequence and genetic diversity analysis of an under-domesticated orphan crop, white fonio (Digitaria exilis).</title>
        <authorList>
            <person name="Bennetzen J.L."/>
            <person name="Chen S."/>
            <person name="Ma X."/>
            <person name="Wang X."/>
            <person name="Yssel A.E.J."/>
            <person name="Chaluvadi S.R."/>
            <person name="Johnson M."/>
            <person name="Gangashetty P."/>
            <person name="Hamidou F."/>
            <person name="Sanogo M.D."/>
            <person name="Zwaenepoel A."/>
            <person name="Wallace J."/>
            <person name="Van De Peer Y."/>
            <person name="Van Deynze A."/>
        </authorList>
    </citation>
    <scope>NUCLEOTIDE SEQUENCE</scope>
    <source>
        <tissue evidence="8">Leaves</tissue>
    </source>
</reference>
<dbReference type="CDD" id="cd10017">
    <property type="entry name" value="B3_DNA"/>
    <property type="match status" value="1"/>
</dbReference>
<dbReference type="Gene3D" id="2.40.330.10">
    <property type="entry name" value="DNA-binding pseudobarrel domain"/>
    <property type="match status" value="1"/>
</dbReference>
<keyword evidence="3" id="KW-0238">DNA-binding</keyword>
<keyword evidence="5" id="KW-0539">Nucleus</keyword>
<feature type="region of interest" description="Disordered" evidence="6">
    <location>
        <begin position="1"/>
        <end position="34"/>
    </location>
</feature>
<feature type="compositionally biased region" description="Polar residues" evidence="6">
    <location>
        <begin position="1"/>
        <end position="11"/>
    </location>
</feature>
<keyword evidence="9" id="KW-1185">Reference proteome</keyword>
<dbReference type="InterPro" id="IPR003340">
    <property type="entry name" value="B3_DNA-bd"/>
</dbReference>
<dbReference type="Proteomes" id="UP000636709">
    <property type="component" value="Unassembled WGS sequence"/>
</dbReference>
<evidence type="ECO:0000256" key="6">
    <source>
        <dbReference type="SAM" id="MobiDB-lite"/>
    </source>
</evidence>
<evidence type="ECO:0000256" key="2">
    <source>
        <dbReference type="ARBA" id="ARBA00023015"/>
    </source>
</evidence>
<dbReference type="Pfam" id="PF02362">
    <property type="entry name" value="B3"/>
    <property type="match status" value="1"/>
</dbReference>
<proteinExistence type="predicted"/>
<keyword evidence="4" id="KW-0804">Transcription</keyword>
<evidence type="ECO:0000256" key="5">
    <source>
        <dbReference type="ARBA" id="ARBA00023242"/>
    </source>
</evidence>
<evidence type="ECO:0000313" key="9">
    <source>
        <dbReference type="Proteomes" id="UP000636709"/>
    </source>
</evidence>
<dbReference type="PANTHER" id="PTHR31391">
    <property type="entry name" value="B3 DOMAIN-CONTAINING PROTEIN OS11G0197600-RELATED"/>
    <property type="match status" value="1"/>
</dbReference>
<dbReference type="PANTHER" id="PTHR31391:SF23">
    <property type="entry name" value="B3 DOMAIN-CONTAINING PROTEIN OS03G0619800"/>
    <property type="match status" value="1"/>
</dbReference>
<keyword evidence="2" id="KW-0805">Transcription regulation</keyword>
<protein>
    <recommendedName>
        <fullName evidence="7">TF-B3 domain-containing protein</fullName>
    </recommendedName>
</protein>
<feature type="domain" description="TF-B3" evidence="7">
    <location>
        <begin position="110"/>
        <end position="179"/>
    </location>
</feature>
<evidence type="ECO:0000313" key="8">
    <source>
        <dbReference type="EMBL" id="KAF8722134.1"/>
    </source>
</evidence>
<accession>A0A835C4W4</accession>
<organism evidence="8 9">
    <name type="scientific">Digitaria exilis</name>
    <dbReference type="NCBI Taxonomy" id="1010633"/>
    <lineage>
        <taxon>Eukaryota</taxon>
        <taxon>Viridiplantae</taxon>
        <taxon>Streptophyta</taxon>
        <taxon>Embryophyta</taxon>
        <taxon>Tracheophyta</taxon>
        <taxon>Spermatophyta</taxon>
        <taxon>Magnoliopsida</taxon>
        <taxon>Liliopsida</taxon>
        <taxon>Poales</taxon>
        <taxon>Poaceae</taxon>
        <taxon>PACMAD clade</taxon>
        <taxon>Panicoideae</taxon>
        <taxon>Panicodae</taxon>
        <taxon>Paniceae</taxon>
        <taxon>Anthephorinae</taxon>
        <taxon>Digitaria</taxon>
    </lineage>
</organism>
<dbReference type="GO" id="GO:0005634">
    <property type="term" value="C:nucleus"/>
    <property type="evidence" value="ECO:0007669"/>
    <property type="project" value="UniProtKB-SubCell"/>
</dbReference>
<evidence type="ECO:0000259" key="7">
    <source>
        <dbReference type="Pfam" id="PF02362"/>
    </source>
</evidence>
<feature type="compositionally biased region" description="Acidic residues" evidence="6">
    <location>
        <begin position="15"/>
        <end position="26"/>
    </location>
</feature>
<comment type="subcellular location">
    <subcellularLocation>
        <location evidence="1">Nucleus</location>
    </subcellularLocation>
</comment>